<feature type="compositionally biased region" description="Pro residues" evidence="1">
    <location>
        <begin position="1149"/>
        <end position="1163"/>
    </location>
</feature>
<feature type="compositionally biased region" description="Basic and acidic residues" evidence="1">
    <location>
        <begin position="1215"/>
        <end position="1233"/>
    </location>
</feature>
<feature type="non-terminal residue" evidence="3">
    <location>
        <position position="1"/>
    </location>
</feature>
<evidence type="ECO:0000313" key="3">
    <source>
        <dbReference type="EMBL" id="CAK0792327.1"/>
    </source>
</evidence>
<dbReference type="Proteomes" id="UP001189429">
    <property type="component" value="Unassembled WGS sequence"/>
</dbReference>
<feature type="region of interest" description="Disordered" evidence="1">
    <location>
        <begin position="1292"/>
        <end position="1314"/>
    </location>
</feature>
<evidence type="ECO:0000313" key="4">
    <source>
        <dbReference type="Proteomes" id="UP001189429"/>
    </source>
</evidence>
<protein>
    <recommendedName>
        <fullName evidence="2">Integrase catalytic domain-containing protein</fullName>
    </recommendedName>
</protein>
<feature type="compositionally biased region" description="Low complexity" evidence="1">
    <location>
        <begin position="1164"/>
        <end position="1174"/>
    </location>
</feature>
<gene>
    <name evidence="3" type="ORF">PCOR1329_LOCUS2967</name>
</gene>
<reference evidence="3" key="1">
    <citation type="submission" date="2023-10" db="EMBL/GenBank/DDBJ databases">
        <authorList>
            <person name="Chen Y."/>
            <person name="Shah S."/>
            <person name="Dougan E. K."/>
            <person name="Thang M."/>
            <person name="Chan C."/>
        </authorList>
    </citation>
    <scope>NUCLEOTIDE SEQUENCE [LARGE SCALE GENOMIC DNA]</scope>
</reference>
<sequence length="1314" mass="146245">SVFKGLAVGDSIEYIDEFDGKSWMSADTACQRMVHGSAWGGIHAQRLEDRSLSLVKWAVQERFKFGEGPEIHSVLRWGYPIGIAGVALWARSSEVSPAIPLLASNEFMVLLGASINMFAGAISFLGIGVYDLPLQRARNGQLIVCISDFPNELPDFSDWDTLDEDATLPPDAKIKCEHRRVRHFERVQLNQGTSASESTKMDVRRHQRCVHFDIADDGLTEYETPEGTIEIERPESTSQAFRASLMTGPGFRNAFLKATPLLAAFVKGCTEGLKAHEAYLDMKAPKRREPCDHQDSTTGVSTIKEYCAGRHGWHARCQQTACQMRWKWIVTDTKWIDSAEHIIFETLSPSTVLHGAPLQGALKRRIGDLNRTISALEVEAKVRDVVDSTARQVNAEAPHHAHILEGFAGQGNIAKRAHLFGPTALQPVDLIYGFDLGTVAGRRRWNHAIKTFKPLVVIMGFPCTKWCWYNYAINYRDFPDLLASLQDKDRPLLKLVAWTALEQQKNGRYFLLENADRSQAREQPEFDPLWKDHHTVWGRGDSCPYNLRALNGELMRAIAAIATLKFKGATLSAPQVFTEELADSILTVAQQMVAVRSPASLAWTSSYDQCRYEWHPQDTTPADHHDQLYSAWFVDVDRDTDERQVVLTQTVLMMEDRARDTWELPPGHEIYQRIQDLVPWELVRVQAARVPKARRHAVDIVYRHRGMAAIAHAGNIIVETEALKDAQYPKLRFSEPIALAIFFFGNAPESACADGELPSEGGKPSVYLAIDFLKCEACERTHPPARPKPISATIRYLGQFGEHLQADFFTIVDVTNTPHHMFGIICLNTHLHRAKRVVDRFPETVVSAFLEAWALPFGMPRAITVDMEGSFMGYFKERLESYGVNVSYCPPDAHWQIGTVERHNASWRWIWNRTCDACAAKTAEEVDTTTIAVSEAKNNAVRLAGRSANQCALGWTPRIPGELLSDDHGLAVAANATNSQHVMNNDFYRMEANIHTAHFNYEQHVRKSLLRKTSHLRYDLDKLVAGQQASSLAPSYNGTADNKDTDSAATLGSESVRPSKLFSREQLRPAIGFEQWAPDAKDIDVLKSSYDLMKDDLWEDERDAGPAPDDLAEEADIFVDDGRNLLPGREGFLPPQPADADLPGAQPVPVEPPPAAAAPPQPEASPSEPTPVETEVPRTIPMDAEVTQATDAVSAEPDTIETDLKVSTPRSPRSRAAEHEVPPEADPPDEKRPRVSTLCAQAWLTSFWATEVGDGADGSDETPAVFANVSRYADYADEIEIIYEVNAIVADDGPKLPLVPDSEDDELADKTSPP</sequence>
<accession>A0ABN9PH76</accession>
<feature type="region of interest" description="Disordered" evidence="1">
    <location>
        <begin position="1188"/>
        <end position="1235"/>
    </location>
</feature>
<dbReference type="InterPro" id="IPR012337">
    <property type="entry name" value="RNaseH-like_sf"/>
</dbReference>
<comment type="caution">
    <text evidence="3">The sequence shown here is derived from an EMBL/GenBank/DDBJ whole genome shotgun (WGS) entry which is preliminary data.</text>
</comment>
<dbReference type="InterPro" id="IPR036397">
    <property type="entry name" value="RNaseH_sf"/>
</dbReference>
<feature type="domain" description="Integrase catalytic" evidence="2">
    <location>
        <begin position="783"/>
        <end position="968"/>
    </location>
</feature>
<dbReference type="SUPFAM" id="SSF53098">
    <property type="entry name" value="Ribonuclease H-like"/>
    <property type="match status" value="1"/>
</dbReference>
<keyword evidence="4" id="KW-1185">Reference proteome</keyword>
<feature type="region of interest" description="Disordered" evidence="1">
    <location>
        <begin position="1122"/>
        <end position="1176"/>
    </location>
</feature>
<proteinExistence type="predicted"/>
<dbReference type="EMBL" id="CAUYUJ010000755">
    <property type="protein sequence ID" value="CAK0792327.1"/>
    <property type="molecule type" value="Genomic_DNA"/>
</dbReference>
<evidence type="ECO:0000256" key="1">
    <source>
        <dbReference type="SAM" id="MobiDB-lite"/>
    </source>
</evidence>
<dbReference type="InterPro" id="IPR001584">
    <property type="entry name" value="Integrase_cat-core"/>
</dbReference>
<name>A0ABN9PH76_9DINO</name>
<feature type="region of interest" description="Disordered" evidence="1">
    <location>
        <begin position="1032"/>
        <end position="1053"/>
    </location>
</feature>
<organism evidence="3 4">
    <name type="scientific">Prorocentrum cordatum</name>
    <dbReference type="NCBI Taxonomy" id="2364126"/>
    <lineage>
        <taxon>Eukaryota</taxon>
        <taxon>Sar</taxon>
        <taxon>Alveolata</taxon>
        <taxon>Dinophyceae</taxon>
        <taxon>Prorocentrales</taxon>
        <taxon>Prorocentraceae</taxon>
        <taxon>Prorocentrum</taxon>
    </lineage>
</organism>
<dbReference type="Gene3D" id="3.30.420.10">
    <property type="entry name" value="Ribonuclease H-like superfamily/Ribonuclease H"/>
    <property type="match status" value="1"/>
</dbReference>
<dbReference type="PROSITE" id="PS50994">
    <property type="entry name" value="INTEGRASE"/>
    <property type="match status" value="1"/>
</dbReference>
<evidence type="ECO:0000259" key="2">
    <source>
        <dbReference type="PROSITE" id="PS50994"/>
    </source>
</evidence>